<dbReference type="GO" id="GO:0006357">
    <property type="term" value="P:regulation of transcription by RNA polymerase II"/>
    <property type="evidence" value="ECO:0000318"/>
    <property type="project" value="GO_Central"/>
</dbReference>
<dbReference type="FunFam" id="1.10.720.30:FF:000010">
    <property type="entry name" value="SAFB-like transcription modulator isoform X2"/>
    <property type="match status" value="1"/>
</dbReference>
<feature type="compositionally biased region" description="Basic and acidic residues" evidence="10">
    <location>
        <begin position="770"/>
        <end position="784"/>
    </location>
</feature>
<evidence type="ECO:0000259" key="12">
    <source>
        <dbReference type="PROSITE" id="PS50800"/>
    </source>
</evidence>
<dbReference type="STRING" id="8364.ENSXETP00000023704"/>
<dbReference type="AGR" id="Xenbase:XB-GENE-6456756"/>
<dbReference type="InterPro" id="IPR051738">
    <property type="entry name" value="SAF_Modulators"/>
</dbReference>
<accession>F6QHE8</accession>
<feature type="compositionally biased region" description="Basic and acidic residues" evidence="10">
    <location>
        <begin position="702"/>
        <end position="739"/>
    </location>
</feature>
<dbReference type="PaxDb" id="8364-ENSXETP00000007794"/>
<feature type="compositionally biased region" description="Basic and acidic residues" evidence="10">
    <location>
        <begin position="436"/>
        <end position="507"/>
    </location>
</feature>
<dbReference type="CDD" id="cd12678">
    <property type="entry name" value="RRM_SLTM"/>
    <property type="match status" value="1"/>
</dbReference>
<keyword evidence="5" id="KW-0175">Coiled coil</keyword>
<dbReference type="AlphaFoldDB" id="F6QHE8"/>
<feature type="domain" description="SAP" evidence="12">
    <location>
        <begin position="30"/>
        <end position="64"/>
    </location>
</feature>
<evidence type="ECO:0000313" key="13">
    <source>
        <dbReference type="Ensembl" id="ENSXETP00000023704"/>
    </source>
</evidence>
<dbReference type="SMART" id="SM00360">
    <property type="entry name" value="RRM"/>
    <property type="match status" value="1"/>
</dbReference>
<feature type="region of interest" description="Disordered" evidence="10">
    <location>
        <begin position="63"/>
        <end position="365"/>
    </location>
</feature>
<dbReference type="RefSeq" id="NP_001096306.2">
    <property type="nucleotide sequence ID" value="NM_001102836.2"/>
</dbReference>
<dbReference type="PROSITE" id="PS50102">
    <property type="entry name" value="RRM"/>
    <property type="match status" value="1"/>
</dbReference>
<keyword evidence="7" id="KW-0539">Nucleus</keyword>
<dbReference type="SUPFAM" id="SSF68906">
    <property type="entry name" value="SAP domain"/>
    <property type="match status" value="1"/>
</dbReference>
<evidence type="ECO:0000256" key="2">
    <source>
        <dbReference type="ARBA" id="ARBA00022491"/>
    </source>
</evidence>
<dbReference type="PANTHER" id="PTHR15683:SF5">
    <property type="entry name" value="SAFB-LIKE TRANSCRIPTION MODULATOR"/>
    <property type="match status" value="1"/>
</dbReference>
<feature type="region of interest" description="Disordered" evidence="10">
    <location>
        <begin position="1"/>
        <end position="27"/>
    </location>
</feature>
<dbReference type="KEGG" id="xtr:100124884"/>
<protein>
    <recommendedName>
        <fullName evidence="8">SAFB-like transcription modulator</fullName>
    </recommendedName>
</protein>
<evidence type="ECO:0000256" key="3">
    <source>
        <dbReference type="ARBA" id="ARBA00022884"/>
    </source>
</evidence>
<evidence type="ECO:0000256" key="7">
    <source>
        <dbReference type="ARBA" id="ARBA00023242"/>
    </source>
</evidence>
<proteinExistence type="predicted"/>
<dbReference type="SMART" id="SM00513">
    <property type="entry name" value="SAP"/>
    <property type="match status" value="1"/>
</dbReference>
<dbReference type="GO" id="GO:0043565">
    <property type="term" value="F:sequence-specific DNA binding"/>
    <property type="evidence" value="ECO:0000318"/>
    <property type="project" value="GO_Central"/>
</dbReference>
<evidence type="ECO:0000256" key="4">
    <source>
        <dbReference type="ARBA" id="ARBA00023015"/>
    </source>
</evidence>
<dbReference type="InterPro" id="IPR035979">
    <property type="entry name" value="RBD_domain_sf"/>
</dbReference>
<dbReference type="CTD" id="79811"/>
<dbReference type="GO" id="GO:0005634">
    <property type="term" value="C:nucleus"/>
    <property type="evidence" value="ECO:0000318"/>
    <property type="project" value="GO_Central"/>
</dbReference>
<organism evidence="13">
    <name type="scientific">Xenopus tropicalis</name>
    <name type="common">Western clawed frog</name>
    <name type="synonym">Silurana tropicalis</name>
    <dbReference type="NCBI Taxonomy" id="8364"/>
    <lineage>
        <taxon>Eukaryota</taxon>
        <taxon>Metazoa</taxon>
        <taxon>Chordata</taxon>
        <taxon>Craniata</taxon>
        <taxon>Vertebrata</taxon>
        <taxon>Euteleostomi</taxon>
        <taxon>Amphibia</taxon>
        <taxon>Batrachia</taxon>
        <taxon>Anura</taxon>
        <taxon>Pipoidea</taxon>
        <taxon>Pipidae</taxon>
        <taxon>Xenopodinae</taxon>
        <taxon>Xenopus</taxon>
        <taxon>Silurana</taxon>
    </lineage>
</organism>
<feature type="compositionally biased region" description="Acidic residues" evidence="10">
    <location>
        <begin position="97"/>
        <end position="107"/>
    </location>
</feature>
<dbReference type="Gene3D" id="3.30.70.330">
    <property type="match status" value="1"/>
</dbReference>
<evidence type="ECO:0000313" key="16">
    <source>
        <dbReference type="Xenbase" id="XB-GENE-6456756"/>
    </source>
</evidence>
<dbReference type="InterPro" id="IPR036361">
    <property type="entry name" value="SAP_dom_sf"/>
</dbReference>
<dbReference type="PROSITE" id="PS50800">
    <property type="entry name" value="SAP"/>
    <property type="match status" value="1"/>
</dbReference>
<evidence type="ECO:0000256" key="8">
    <source>
        <dbReference type="ARBA" id="ARBA00071318"/>
    </source>
</evidence>
<comment type="subcellular location">
    <subcellularLocation>
        <location evidence="1">Nucleus</location>
    </subcellularLocation>
</comment>
<reference evidence="15" key="4">
    <citation type="submission" date="2025-04" db="UniProtKB">
        <authorList>
            <consortium name="RefSeq"/>
        </authorList>
    </citation>
    <scope>IDENTIFICATION</scope>
</reference>
<dbReference type="InterPro" id="IPR003034">
    <property type="entry name" value="SAP_dom"/>
</dbReference>
<feature type="region of interest" description="Disordered" evidence="10">
    <location>
        <begin position="702"/>
        <end position="1016"/>
    </location>
</feature>
<feature type="compositionally biased region" description="Basic and acidic residues" evidence="10">
    <location>
        <begin position="751"/>
        <end position="761"/>
    </location>
</feature>
<dbReference type="Gene3D" id="1.10.720.30">
    <property type="entry name" value="SAP domain"/>
    <property type="match status" value="1"/>
</dbReference>
<evidence type="ECO:0000259" key="11">
    <source>
        <dbReference type="PROSITE" id="PS50102"/>
    </source>
</evidence>
<feature type="compositionally biased region" description="Polar residues" evidence="10">
    <location>
        <begin position="321"/>
        <end position="331"/>
    </location>
</feature>
<dbReference type="FunFam" id="3.30.70.330:FF:000238">
    <property type="entry name" value="SAFB-like transcription modulator isoform X2"/>
    <property type="match status" value="1"/>
</dbReference>
<reference evidence="13" key="3">
    <citation type="submission" date="2011-06" db="UniProtKB">
        <authorList>
            <consortium name="Ensembl"/>
        </authorList>
    </citation>
    <scope>IDENTIFICATION</scope>
</reference>
<keyword evidence="3 9" id="KW-0694">RNA-binding</keyword>
<dbReference type="Pfam" id="PF00076">
    <property type="entry name" value="RRM_1"/>
    <property type="match status" value="1"/>
</dbReference>
<dbReference type="InterPro" id="IPR012677">
    <property type="entry name" value="Nucleotide-bd_a/b_plait_sf"/>
</dbReference>
<feature type="region of interest" description="Disordered" evidence="10">
    <location>
        <begin position="431"/>
        <end position="559"/>
    </location>
</feature>
<gene>
    <name evidence="13 15 16" type="primary">sltm</name>
</gene>
<dbReference type="GO" id="GO:0050684">
    <property type="term" value="P:regulation of mRNA processing"/>
    <property type="evidence" value="ECO:0000318"/>
    <property type="project" value="GO_Central"/>
</dbReference>
<dbReference type="Proteomes" id="UP000008143">
    <property type="component" value="Chromosome 3"/>
</dbReference>
<dbReference type="eggNOG" id="KOG4661">
    <property type="taxonomic scope" value="Eukaryota"/>
</dbReference>
<dbReference type="GeneTree" id="ENSGT00940000156573"/>
<feature type="compositionally biased region" description="Acidic residues" evidence="10">
    <location>
        <begin position="115"/>
        <end position="139"/>
    </location>
</feature>
<evidence type="ECO:0000313" key="14">
    <source>
        <dbReference type="Proteomes" id="UP000008143"/>
    </source>
</evidence>
<sequence length="1016" mass="115033">MRHVTRRHLAVESSPPNMASSDTTTERKKLADLRVIDLKTELKRRGLDVSGVKNVLMSRLKQAIEEEGGDTDNIEITVNSDTPKKNSKNKGRKMEADESGCEASVEEDSVKDNELETQDVSDQDGNDELKDSEENEEESATFVNVLSTEEENETKQTSHCDNPEKGSDIQAEEAEEDEKKDVTGSGDVTQEISKPLHSGGNESELTIKEEMETSSSLKEADDDNVSVTIQAEDAITLDCDGDDLLETGKNVKIADSETSKPKDEQEASDPKDGLEDQKDVMSENQKDEKEESGKGDAVKKDGREASKKTESGEKDKDSQKKGASSTGATGQAKSSSKDAKESKSASKEDKGSTSGTSGSSTRNLWVSGLSSNTKAADLKNLFGKYGKVLSAKVVTNARSPGAKCYGIVTMSSSADVARCISHLHRTELHGQQISVEKVKNDPSKRDIKKDSDEKLGSGRTSGERKSSGGDKSSKTQSSVKKDDRRSSDKQEKKDGKELKKDSKEKSESGTTVASPESSKKNEERKKPGGKSPGQMVVIDQTKGDQVYARPPIRRGRFDKMRNREGKFFQNKMKFREFRDRKDILTFEKMKQQRIREKVERLERIQRFRRAVELRRSREMAERECRERERIRIMREREELDRLQRERERLEIERQKLERERMERERLERERIRIEQERRREAERIAREREELRRQQEQLRFEQEKRNSLKRPRDVDHRREEPFWNENKKMAIDTDSRFSHGSDFNRQQNRFNDFDHRDRNRYSEGSNVSSFERRDRFVSPGEGKKGRATMENFNKNFTDSRRNEQAQPRNDIRDTDRREVRDQDDRRPVGIERTGGNRNDGQSHDRGRLGNPEIQHGRQRDSGNNQGRSGTWKGDGGISADKREARGDRTDRPGRESTGQPSRGGHASRGGKPGYTGRDSDRSIIVGDRGSSGQHFSEGRQVVERQGRDTGGPRKDWHAPSSQGSGYNARRMSDGRSGGMMSSNPAINRVVQMPGGSMQRGSGSGFKSYKGAPQRRY</sequence>
<dbReference type="GeneID" id="100124884"/>
<feature type="compositionally biased region" description="Basic and acidic residues" evidence="10">
    <location>
        <begin position="153"/>
        <end position="167"/>
    </location>
</feature>
<feature type="compositionally biased region" description="Basic and acidic residues" evidence="10">
    <location>
        <begin position="936"/>
        <end position="957"/>
    </location>
</feature>
<evidence type="ECO:0000256" key="5">
    <source>
        <dbReference type="ARBA" id="ARBA00023054"/>
    </source>
</evidence>
<keyword evidence="6" id="KW-0804">Transcription</keyword>
<dbReference type="OrthoDB" id="6159259at2759"/>
<feature type="compositionally biased region" description="Basic and acidic residues" evidence="10">
    <location>
        <begin position="252"/>
        <end position="320"/>
    </location>
</feature>
<keyword evidence="14" id="KW-1185">Reference proteome</keyword>
<feature type="compositionally biased region" description="Low complexity" evidence="10">
    <location>
        <begin position="352"/>
        <end position="361"/>
    </location>
</feature>
<feature type="compositionally biased region" description="Polar residues" evidence="10">
    <location>
        <begin position="14"/>
        <end position="23"/>
    </location>
</feature>
<dbReference type="Xenbase" id="XB-GENE-6456756">
    <property type="gene designation" value="sltm"/>
</dbReference>
<evidence type="ECO:0000256" key="9">
    <source>
        <dbReference type="PROSITE-ProRule" id="PRU00176"/>
    </source>
</evidence>
<feature type="compositionally biased region" description="Basic and acidic residues" evidence="10">
    <location>
        <begin position="879"/>
        <end position="894"/>
    </location>
</feature>
<feature type="compositionally biased region" description="Basic and acidic residues" evidence="10">
    <location>
        <begin position="517"/>
        <end position="526"/>
    </location>
</feature>
<evidence type="ECO:0000256" key="6">
    <source>
        <dbReference type="ARBA" id="ARBA00023163"/>
    </source>
</evidence>
<feature type="compositionally biased region" description="Basic and acidic residues" evidence="10">
    <location>
        <begin position="335"/>
        <end position="351"/>
    </location>
</feature>
<keyword evidence="4" id="KW-0805">Transcription regulation</keyword>
<dbReference type="HOGENOM" id="CLU_011145_1_0_1"/>
<dbReference type="Ensembl" id="ENSXETT00000023704">
    <property type="protein sequence ID" value="ENSXETP00000023704"/>
    <property type="gene ID" value="ENSXETG00000010840"/>
</dbReference>
<dbReference type="SUPFAM" id="SSF54928">
    <property type="entry name" value="RNA-binding domain, RBD"/>
    <property type="match status" value="1"/>
</dbReference>
<evidence type="ECO:0000313" key="15">
    <source>
        <dbReference type="RefSeq" id="NP_001096306.2"/>
    </source>
</evidence>
<evidence type="ECO:0000256" key="1">
    <source>
        <dbReference type="ARBA" id="ARBA00004123"/>
    </source>
</evidence>
<feature type="compositionally biased region" description="Basic and acidic residues" evidence="10">
    <location>
        <begin position="797"/>
        <end position="829"/>
    </location>
</feature>
<reference evidence="13" key="2">
    <citation type="journal article" date="2010" name="Science">
        <title>The genome of the Western clawed frog Xenopus tropicalis.</title>
        <authorList>
            <person name="Hellsten U."/>
            <person name="Harland R.M."/>
            <person name="Gilchrist M.J."/>
            <person name="Hendrix D."/>
            <person name="Jurka J."/>
            <person name="Kapitonov V."/>
            <person name="Ovcharenko I."/>
            <person name="Putnam N.H."/>
            <person name="Shu S."/>
            <person name="Taher L."/>
            <person name="Blitz I.L."/>
            <person name="Blumberg B."/>
            <person name="Dichmann D.S."/>
            <person name="Dubchak I."/>
            <person name="Amaya E."/>
            <person name="Detter J.C."/>
            <person name="Fletcher R."/>
            <person name="Gerhard D.S."/>
            <person name="Goodstein D."/>
            <person name="Graves T."/>
            <person name="Grigoriev I.V."/>
            <person name="Grimwood J."/>
            <person name="Kawashima T."/>
            <person name="Lindquist E."/>
            <person name="Lucas S.M."/>
            <person name="Mead P.E."/>
            <person name="Mitros T."/>
            <person name="Ogino H."/>
            <person name="Ohta Y."/>
            <person name="Poliakov A.V."/>
            <person name="Pollet N."/>
            <person name="Robert J."/>
            <person name="Salamov A."/>
            <person name="Sater A.K."/>
            <person name="Schmutz J."/>
            <person name="Terry A."/>
            <person name="Vize P.D."/>
            <person name="Warren W.C."/>
            <person name="Wells D."/>
            <person name="Wills A."/>
            <person name="Wilson R.K."/>
            <person name="Zimmerman L.B."/>
            <person name="Zorn A.M."/>
            <person name="Grainger R."/>
            <person name="Grammer T."/>
            <person name="Khokha M.K."/>
            <person name="Richardson P.M."/>
            <person name="Rokhsar D.S."/>
        </authorList>
    </citation>
    <scope>NUCLEOTIDE SEQUENCE [LARGE SCALE GENOMIC DNA]</scope>
    <source>
        <strain evidence="13">Nigerian</strain>
    </source>
</reference>
<dbReference type="GO" id="GO:0003723">
    <property type="term" value="F:RNA binding"/>
    <property type="evidence" value="ECO:0007669"/>
    <property type="project" value="UniProtKB-UniRule"/>
</dbReference>
<dbReference type="Bgee" id="ENSXETG00000010840">
    <property type="expression patterns" value="Expressed in gastrula and 14 other cell types or tissues"/>
</dbReference>
<dbReference type="OMA" id="HEEMEGN"/>
<evidence type="ECO:0000256" key="10">
    <source>
        <dbReference type="SAM" id="MobiDB-lite"/>
    </source>
</evidence>
<dbReference type="InterPro" id="IPR000504">
    <property type="entry name" value="RRM_dom"/>
</dbReference>
<name>F6QHE8_XENTR</name>
<dbReference type="Pfam" id="PF02037">
    <property type="entry name" value="SAP"/>
    <property type="match status" value="1"/>
</dbReference>
<dbReference type="ExpressionAtlas" id="F6QHE8">
    <property type="expression patterns" value="baseline"/>
</dbReference>
<feature type="domain" description="RRM" evidence="11">
    <location>
        <begin position="362"/>
        <end position="440"/>
    </location>
</feature>
<reference evidence="15" key="1">
    <citation type="journal article" date="2002" name="Dev. Dyn.">
        <title>Genetic and genomic tools for Xenopus research: The NIH Xenopus initiative.</title>
        <authorList>
            <person name="Klein S.L."/>
            <person name="Strausberg R.L."/>
            <person name="Wagner L."/>
            <person name="Pontius J."/>
            <person name="Clifton S.W."/>
            <person name="Richardson P."/>
        </authorList>
    </citation>
    <scope>NUCLEOTIDE SEQUENCE</scope>
</reference>
<dbReference type="PANTHER" id="PTHR15683">
    <property type="entry name" value="SCAFFOLD ATTACHMENT FACTOR B-RELATED"/>
    <property type="match status" value="1"/>
</dbReference>
<keyword evidence="2" id="KW-0678">Repressor</keyword>